<dbReference type="AlphaFoldDB" id="A0A4S5BPY8"/>
<name>A0A4S5BPY8_9BURK</name>
<organism evidence="2 3">
    <name type="scientific">Lampropedia aestuarii</name>
    <dbReference type="NCBI Taxonomy" id="2562762"/>
    <lineage>
        <taxon>Bacteria</taxon>
        <taxon>Pseudomonadati</taxon>
        <taxon>Pseudomonadota</taxon>
        <taxon>Betaproteobacteria</taxon>
        <taxon>Burkholderiales</taxon>
        <taxon>Comamonadaceae</taxon>
        <taxon>Lampropedia</taxon>
    </lineage>
</organism>
<protein>
    <submittedName>
        <fullName evidence="2">Alpha/beta fold hydrolase</fullName>
    </submittedName>
</protein>
<accession>A0A4S5BPY8</accession>
<gene>
    <name evidence="2" type="ORF">E8K88_05870</name>
</gene>
<dbReference type="Pfam" id="PF00561">
    <property type="entry name" value="Abhydrolase_1"/>
    <property type="match status" value="1"/>
</dbReference>
<dbReference type="Gene3D" id="3.40.50.1820">
    <property type="entry name" value="alpha/beta hydrolase"/>
    <property type="match status" value="1"/>
</dbReference>
<dbReference type="InterPro" id="IPR029058">
    <property type="entry name" value="AB_hydrolase_fold"/>
</dbReference>
<dbReference type="OrthoDB" id="9800435at2"/>
<feature type="domain" description="AB hydrolase-1" evidence="1">
    <location>
        <begin position="50"/>
        <end position="127"/>
    </location>
</feature>
<dbReference type="PANTHER" id="PTHR42103:SF2">
    <property type="entry name" value="AB HYDROLASE-1 DOMAIN-CONTAINING PROTEIN"/>
    <property type="match status" value="1"/>
</dbReference>
<proteinExistence type="predicted"/>
<dbReference type="GO" id="GO:0016787">
    <property type="term" value="F:hydrolase activity"/>
    <property type="evidence" value="ECO:0007669"/>
    <property type="project" value="UniProtKB-KW"/>
</dbReference>
<evidence type="ECO:0000259" key="1">
    <source>
        <dbReference type="Pfam" id="PF00561"/>
    </source>
</evidence>
<comment type="caution">
    <text evidence="2">The sequence shown here is derived from an EMBL/GenBank/DDBJ whole genome shotgun (WGS) entry which is preliminary data.</text>
</comment>
<dbReference type="EMBL" id="SSWX01000006">
    <property type="protein sequence ID" value="THJ34520.1"/>
    <property type="molecule type" value="Genomic_DNA"/>
</dbReference>
<keyword evidence="2" id="KW-0378">Hydrolase</keyword>
<reference evidence="2 3" key="1">
    <citation type="submission" date="2019-04" db="EMBL/GenBank/DDBJ databases">
        <title>Lampropedia sp YIM MLB12 draf genome.</title>
        <authorList>
            <person name="Wang Y.-X."/>
        </authorList>
    </citation>
    <scope>NUCLEOTIDE SEQUENCE [LARGE SCALE GENOMIC DNA]</scope>
    <source>
        <strain evidence="2 3">YIM MLB12</strain>
    </source>
</reference>
<evidence type="ECO:0000313" key="2">
    <source>
        <dbReference type="EMBL" id="THJ34520.1"/>
    </source>
</evidence>
<dbReference type="RefSeq" id="WP_136405730.1">
    <property type="nucleotide sequence ID" value="NZ_SSWX01000006.1"/>
</dbReference>
<sequence>MLQLDETSTQLLTLPDGHMEVFVDVPSTSARLGLAIIAHPQPLLGGSAKHKLPQFLAHSLRDAGWTSIRPNFRGVGNSTGSHDQGHGEALDLRVLHAAAKALADQQPVALIGVSFGAYVQAQLAAYLQAQGTPADKVILAAMPSGTVSVGRHYDTPDAITAPLVVHGERDDSVPLANILDWARPRAHPVVVLPGSDHLFAGKLPLLRSLVLQHLQAAN</sequence>
<dbReference type="SUPFAM" id="SSF53474">
    <property type="entry name" value="alpha/beta-Hydrolases"/>
    <property type="match status" value="1"/>
</dbReference>
<evidence type="ECO:0000313" key="3">
    <source>
        <dbReference type="Proteomes" id="UP000306236"/>
    </source>
</evidence>
<dbReference type="PANTHER" id="PTHR42103">
    <property type="entry name" value="ALPHA/BETA-HYDROLASES SUPERFAMILY PROTEIN"/>
    <property type="match status" value="1"/>
</dbReference>
<keyword evidence="3" id="KW-1185">Reference proteome</keyword>
<dbReference type="InterPro" id="IPR000073">
    <property type="entry name" value="AB_hydrolase_1"/>
</dbReference>
<dbReference type="Proteomes" id="UP000306236">
    <property type="component" value="Unassembled WGS sequence"/>
</dbReference>